<protein>
    <submittedName>
        <fullName evidence="1">Uncharacterized protein</fullName>
    </submittedName>
</protein>
<gene>
    <name evidence="1" type="ORF">DFQ27_003958</name>
</gene>
<comment type="caution">
    <text evidence="1">The sequence shown here is derived from an EMBL/GenBank/DDBJ whole genome shotgun (WGS) entry which is preliminary data.</text>
</comment>
<dbReference type="OrthoDB" id="408493at2759"/>
<organism evidence="1 2">
    <name type="scientific">Actinomortierella ambigua</name>
    <dbReference type="NCBI Taxonomy" id="1343610"/>
    <lineage>
        <taxon>Eukaryota</taxon>
        <taxon>Fungi</taxon>
        <taxon>Fungi incertae sedis</taxon>
        <taxon>Mucoromycota</taxon>
        <taxon>Mortierellomycotina</taxon>
        <taxon>Mortierellomycetes</taxon>
        <taxon>Mortierellales</taxon>
        <taxon>Mortierellaceae</taxon>
        <taxon>Actinomortierella</taxon>
    </lineage>
</organism>
<dbReference type="Pfam" id="PF03385">
    <property type="entry name" value="STELLO"/>
    <property type="match status" value="1"/>
</dbReference>
<dbReference type="AlphaFoldDB" id="A0A9P6Q5V7"/>
<dbReference type="Proteomes" id="UP000807716">
    <property type="component" value="Unassembled WGS sequence"/>
</dbReference>
<dbReference type="PANTHER" id="PTHR31362">
    <property type="entry name" value="GLYCOSYLTRANSFERASE STELLO1-RELATED"/>
    <property type="match status" value="1"/>
</dbReference>
<dbReference type="PANTHER" id="PTHR31362:SF0">
    <property type="entry name" value="EXOSTOSIN DOMAIN-CONTAINING PROTEIN-RELATED"/>
    <property type="match status" value="1"/>
</dbReference>
<keyword evidence="2" id="KW-1185">Reference proteome</keyword>
<evidence type="ECO:0000313" key="2">
    <source>
        <dbReference type="Proteomes" id="UP000807716"/>
    </source>
</evidence>
<evidence type="ECO:0000313" key="1">
    <source>
        <dbReference type="EMBL" id="KAG0259632.1"/>
    </source>
</evidence>
<reference evidence="1" key="1">
    <citation type="journal article" date="2020" name="Fungal Divers.">
        <title>Resolving the Mortierellaceae phylogeny through synthesis of multi-gene phylogenetics and phylogenomics.</title>
        <authorList>
            <person name="Vandepol N."/>
            <person name="Liber J."/>
            <person name="Desiro A."/>
            <person name="Na H."/>
            <person name="Kennedy M."/>
            <person name="Barry K."/>
            <person name="Grigoriev I.V."/>
            <person name="Miller A.N."/>
            <person name="O'Donnell K."/>
            <person name="Stajich J.E."/>
            <person name="Bonito G."/>
        </authorList>
    </citation>
    <scope>NUCLEOTIDE SEQUENCE</scope>
    <source>
        <strain evidence="1">BC1065</strain>
    </source>
</reference>
<dbReference type="EMBL" id="JAAAJB010000277">
    <property type="protein sequence ID" value="KAG0259632.1"/>
    <property type="molecule type" value="Genomic_DNA"/>
</dbReference>
<name>A0A9P6Q5V7_9FUNG</name>
<dbReference type="InterPro" id="IPR005049">
    <property type="entry name" value="STL-like"/>
</dbReference>
<accession>A0A9P6Q5V7</accession>
<proteinExistence type="predicted"/>
<sequence length="620" mass="71549">MDLLCNLKGWNVVVVADTKSPKQWESGSCVYLSVEEQQCLSYGIVDVIPYRAYTRKNIGYLWAIQQGATKIFDTDDDNLPTGKDIFVEEATGGVVGYRWNDTTGKSVNIYSHFGRPDIWPRGFPLDDIDIRRPVSYMREYDSLTEEAKGALAPPMLIQQGLADLDPDVDAIFRLTQVRELKHRLLWDVDGSLGFTKPTVDQIRNAHNYLDDYKDELQIYAETTKFIDFLSSWTSSSTRLETRIVSLMEEMAKHEFVGPADVDLAKRWVQDLQNIGYVFPKVERPYNQKRHGELVAEHEERRLHSQTDRWVSNEALRQCQLEETAERAGTAEGILASEIQITPTPKKDLNSTFKNILLVVNFNQPTYGALEPFLAIYKGYFPNIKIYGPKVPDHLKDMVTEISYDQGFTSYRNLADAIDKYPNYTGYLYTNDDTLLNVYQLAEFDQDKVWKLVPDPDKDVHQLYKSPPDDWYQWSKPQGLKMWSDPTSLTAEQKARIAKFCKVDGPVNVRSFADGVYVPRRIGTELSAVFKRFLVHDVFLEHAVGLALIAVEPTENWVSWKETYLWLEDRPKWRSYLEPDMTLLHPVKIMLDPKAGHDMAEWIETVEAIPPHQWNKSRPFY</sequence>